<gene>
    <name evidence="1" type="ORF">VIBC2010_03324</name>
</gene>
<dbReference type="Proteomes" id="UP000002943">
    <property type="component" value="Unassembled WGS sequence"/>
</dbReference>
<organism evidence="1 2">
    <name type="scientific">Vibrio caribbeanicus ATCC BAA-2122</name>
    <dbReference type="NCBI Taxonomy" id="796620"/>
    <lineage>
        <taxon>Bacteria</taxon>
        <taxon>Pseudomonadati</taxon>
        <taxon>Pseudomonadota</taxon>
        <taxon>Gammaproteobacteria</taxon>
        <taxon>Vibrionales</taxon>
        <taxon>Vibrionaceae</taxon>
        <taxon>Vibrio</taxon>
    </lineage>
</organism>
<name>E3BG28_9VIBR</name>
<dbReference type="AlphaFoldDB" id="E3BG28"/>
<sequence length="50" mass="5614">MASIDYSVFLFISVATNYAGQTWSFDRLNSSRTASNDSSDDIWHGCYISL</sequence>
<protein>
    <submittedName>
        <fullName evidence="1">Uncharacterized protein</fullName>
    </submittedName>
</protein>
<proteinExistence type="predicted"/>
<evidence type="ECO:0000313" key="2">
    <source>
        <dbReference type="Proteomes" id="UP000002943"/>
    </source>
</evidence>
<reference evidence="1 2" key="1">
    <citation type="journal article" date="2012" name="Int. J. Syst. Evol. Microbiol.">
        <title>Vibrio caribbeanicus sp. nov., isolated from the marine sponge Scleritoderma cyanea.</title>
        <authorList>
            <person name="Hoffmann M."/>
            <person name="Monday S.R."/>
            <person name="Allard M.W."/>
            <person name="Strain E.A."/>
            <person name="Whittaker P."/>
            <person name="Naum M."/>
            <person name="McCarthy P.J."/>
            <person name="Lopez J.V."/>
            <person name="Fischer M."/>
            <person name="Brown E.W."/>
        </authorList>
    </citation>
    <scope>NUCLEOTIDE SEQUENCE [LARGE SCALE GENOMIC DNA]</scope>
    <source>
        <strain evidence="1 2">ATCC BAA-2122</strain>
    </source>
</reference>
<keyword evidence="2" id="KW-1185">Reference proteome</keyword>
<comment type="caution">
    <text evidence="1">The sequence shown here is derived from an EMBL/GenBank/DDBJ whole genome shotgun (WGS) entry which is preliminary data.</text>
</comment>
<evidence type="ECO:0000313" key="1">
    <source>
        <dbReference type="EMBL" id="EFP97992.1"/>
    </source>
</evidence>
<dbReference type="EMBL" id="AEIU01000028">
    <property type="protein sequence ID" value="EFP97992.1"/>
    <property type="molecule type" value="Genomic_DNA"/>
</dbReference>
<accession>E3BG28</accession>